<name>A0A222G4C7_9GAMM</name>
<evidence type="ECO:0000313" key="3">
    <source>
        <dbReference type="Proteomes" id="UP000202259"/>
    </source>
</evidence>
<dbReference type="SUPFAM" id="SSF52540">
    <property type="entry name" value="P-loop containing nucleoside triphosphate hydrolases"/>
    <property type="match status" value="1"/>
</dbReference>
<dbReference type="Proteomes" id="UP000202259">
    <property type="component" value="Chromosome"/>
</dbReference>
<dbReference type="Gene3D" id="3.40.50.300">
    <property type="entry name" value="P-loop containing nucleotide triphosphate hydrolases"/>
    <property type="match status" value="2"/>
</dbReference>
<sequence>MSSNYPKGSEWRQWDLHIHTPASFHWNGQKFKGDPLSASNNALVDEMINALNNAKPAVFALMDYWTFGGWFALKNRLKQADAPKLNKTVFPGIELRLMAPMKGRLNAHVIFSDKIKDQDLRDFKSNLKIEFPGQDPKNLSDDALIQFARTVGTDKLSHHSFDISKVNDFDEHALHAGSVMAELNCDSYKDAIKKVPNDQAIGFMPFDTYDGLTDIARNAHYSYTLGLFKTSPIFETRKQESWEAFAGVKTNKNIKWIDSFQETLKNIPRLAVSGSDAHQFVGVSGDNDKRGYGDYPSGKITWIKANPTFAGLKQAIKEPAKRSCIGAKPSKLELYETNKSQFIETIKISKNTEAKPETGNWLDATSITLNSDLVAIIGNKGSGKSALADITALLGNSKQSHHFSFLKKERFRGRNGEPAKYFDAELLWADSTSISKNLALNPDVESVELVKYIPQGHFEELCNAHVSGKSNAFEKELRAVIFSHADESIRLGALDFDQLIDIQENSVRDKLTHVRANLSKLNKEIAENEAQLEPRIRSSILQRITHKQHVIDEMNNIKPVEIIKPTEELSVEQKALTTQLSELADNIKAAVDIQTSNNDLITSFSLKLKACKNLREHLGLLKRNFIEFEINAEPDAKVIGLSLNNLAQLTVSYDKLEEVENTSTEQKIKLQEEQSKLDDQIVTLKDKQSKLSTQLDAPQQIYQKYLEDIIAWEAKVTNAKGNKDEPDSLLGLKARLEQLDKIPATKEDQLEKRGKLTLEIFNVLDEQRSSRELLFNPVQQLIQNNSLIRDEYKLQFRSEITCTSEYFSSKLFELIKQSSGEFRGEEESFNLIVSLMDKNDINTKEGVEGFTSDLLLKLHGTSNDTASIKSIMRKNKEPYEVYDLIYSLGFLTPRYTLLFQDAHIEQLSPGQRGALLLIFYLLVDKGSMPIILDQPEENLDNETIVSLLVPVLCEAKKSRQIIMVTHNPNLAVVCDAEQIIHCDFNRKNDSSITYTTGAIESRVINQKVVNVLEGTMPAFNNREQKYNKD</sequence>
<dbReference type="Gene3D" id="3.20.20.140">
    <property type="entry name" value="Metal-dependent hydrolases"/>
    <property type="match status" value="1"/>
</dbReference>
<dbReference type="OrthoDB" id="9791620at2"/>
<evidence type="ECO:0000256" key="1">
    <source>
        <dbReference type="SAM" id="Coils"/>
    </source>
</evidence>
<dbReference type="InterPro" id="IPR027417">
    <property type="entry name" value="P-loop_NTPase"/>
</dbReference>
<dbReference type="RefSeq" id="WP_081148839.1">
    <property type="nucleotide sequence ID" value="NZ_CP020465.1"/>
</dbReference>
<dbReference type="AlphaFoldDB" id="A0A222G4C7"/>
<reference evidence="2 3" key="1">
    <citation type="submission" date="2017-08" db="EMBL/GenBank/DDBJ databases">
        <title>Complete genome of Colwellia sp. NB097-1, a psychrophile bacterium ioslated from Bering Sea.</title>
        <authorList>
            <person name="Chen X."/>
        </authorList>
    </citation>
    <scope>NUCLEOTIDE SEQUENCE [LARGE SCALE GENOMIC DNA]</scope>
    <source>
        <strain evidence="2 3">NB097-1</strain>
    </source>
</reference>
<dbReference type="NCBIfam" id="NF045780">
    <property type="entry name" value="TrlF_fam_ATP"/>
    <property type="match status" value="1"/>
</dbReference>
<organism evidence="2 3">
    <name type="scientific">Cognaticolwellia beringensis</name>
    <dbReference type="NCBI Taxonomy" id="1967665"/>
    <lineage>
        <taxon>Bacteria</taxon>
        <taxon>Pseudomonadati</taxon>
        <taxon>Pseudomonadota</taxon>
        <taxon>Gammaproteobacteria</taxon>
        <taxon>Alteromonadales</taxon>
        <taxon>Colwelliaceae</taxon>
        <taxon>Cognaticolwellia</taxon>
    </lineage>
</organism>
<proteinExistence type="predicted"/>
<feature type="coiled-coil region" evidence="1">
    <location>
        <begin position="653"/>
        <end position="687"/>
    </location>
</feature>
<keyword evidence="3" id="KW-1185">Reference proteome</keyword>
<gene>
    <name evidence="2" type="ORF">B5D82_02100</name>
</gene>
<dbReference type="KEGG" id="cber:B5D82_02100"/>
<accession>A0A222G4C7</accession>
<dbReference type="InterPro" id="IPR054787">
    <property type="entry name" value="TrlF_ATPase"/>
</dbReference>
<dbReference type="InterPro" id="IPR016195">
    <property type="entry name" value="Pol/histidinol_Pase-like"/>
</dbReference>
<evidence type="ECO:0000313" key="2">
    <source>
        <dbReference type="EMBL" id="ASP46679.1"/>
    </source>
</evidence>
<dbReference type="EMBL" id="CP020465">
    <property type="protein sequence ID" value="ASP46679.1"/>
    <property type="molecule type" value="Genomic_DNA"/>
</dbReference>
<keyword evidence="1" id="KW-0175">Coiled coil</keyword>
<protein>
    <submittedName>
        <fullName evidence="2">ABC transporter</fullName>
    </submittedName>
</protein>
<dbReference type="SUPFAM" id="SSF89550">
    <property type="entry name" value="PHP domain-like"/>
    <property type="match status" value="1"/>
</dbReference>